<dbReference type="InterPro" id="IPR016181">
    <property type="entry name" value="Acyl_CoA_acyltransferase"/>
</dbReference>
<dbReference type="Pfam" id="PF00583">
    <property type="entry name" value="Acetyltransf_1"/>
    <property type="match status" value="1"/>
</dbReference>
<feature type="domain" description="N-acetyltransferase" evidence="1">
    <location>
        <begin position="13"/>
        <end position="188"/>
    </location>
</feature>
<comment type="caution">
    <text evidence="2">The sequence shown here is derived from an EMBL/GenBank/DDBJ whole genome shotgun (WGS) entry which is preliminary data.</text>
</comment>
<evidence type="ECO:0000313" key="2">
    <source>
        <dbReference type="EMBL" id="KAK7744454.1"/>
    </source>
</evidence>
<dbReference type="EMBL" id="JAJSPL020000010">
    <property type="protein sequence ID" value="KAK7744454.1"/>
    <property type="molecule type" value="Genomic_DNA"/>
</dbReference>
<evidence type="ECO:0000313" key="3">
    <source>
        <dbReference type="Proteomes" id="UP001320245"/>
    </source>
</evidence>
<dbReference type="Gene3D" id="3.40.630.30">
    <property type="match status" value="1"/>
</dbReference>
<dbReference type="InterPro" id="IPR000182">
    <property type="entry name" value="GNAT_dom"/>
</dbReference>
<dbReference type="PROSITE" id="PS51186">
    <property type="entry name" value="GNAT"/>
    <property type="match status" value="1"/>
</dbReference>
<organism evidence="2 3">
    <name type="scientific">Cytospora paraplurivora</name>
    <dbReference type="NCBI Taxonomy" id="2898453"/>
    <lineage>
        <taxon>Eukaryota</taxon>
        <taxon>Fungi</taxon>
        <taxon>Dikarya</taxon>
        <taxon>Ascomycota</taxon>
        <taxon>Pezizomycotina</taxon>
        <taxon>Sordariomycetes</taxon>
        <taxon>Sordariomycetidae</taxon>
        <taxon>Diaporthales</taxon>
        <taxon>Cytosporaceae</taxon>
        <taxon>Cytospora</taxon>
    </lineage>
</organism>
<reference evidence="2 3" key="1">
    <citation type="journal article" date="2023" name="PLoS ONE">
        <title>Cytospora paraplurivora sp. nov. isolated from orchards with fruit tree decline syndrome in Ontario, Canada.</title>
        <authorList>
            <person name="Ilyukhin E."/>
            <person name="Nguyen H.D.T."/>
            <person name="Castle A.J."/>
            <person name="Ellouze W."/>
        </authorList>
    </citation>
    <scope>NUCLEOTIDE SEQUENCE [LARGE SCALE GENOMIC DNA]</scope>
    <source>
        <strain evidence="2 3">FDS-564</strain>
    </source>
</reference>
<accession>A0AAN9YIP7</accession>
<protein>
    <recommendedName>
        <fullName evidence="1">N-acetyltransferase domain-containing protein</fullName>
    </recommendedName>
</protein>
<proteinExistence type="predicted"/>
<name>A0AAN9YIP7_9PEZI</name>
<sequence length="208" mass="23552">MSIIDQPAQQPKCILEPMDLQEQAQADELLRQRKICGWSDTPEQIANWKAAIDRKAKSLFWIKRTSQPDLCIGHISLDSEAHPPDLELADPINKSVLTINTLFILPEHRGGGIGRAAIEALEKVATVEPYGSRNCKTVALTTLSRRYGEDDEWRGVYEKLVGVEAPKRGKANEDWYTRMGYVKWKDEGLWDGPDGYKFIGAFLRKRIA</sequence>
<dbReference type="SUPFAM" id="SSF55729">
    <property type="entry name" value="Acyl-CoA N-acyltransferases (Nat)"/>
    <property type="match status" value="1"/>
</dbReference>
<dbReference type="AlphaFoldDB" id="A0AAN9YIP7"/>
<keyword evidence="3" id="KW-1185">Reference proteome</keyword>
<dbReference type="GO" id="GO:0016747">
    <property type="term" value="F:acyltransferase activity, transferring groups other than amino-acyl groups"/>
    <property type="evidence" value="ECO:0007669"/>
    <property type="project" value="InterPro"/>
</dbReference>
<evidence type="ECO:0000259" key="1">
    <source>
        <dbReference type="PROSITE" id="PS51186"/>
    </source>
</evidence>
<dbReference type="CDD" id="cd04301">
    <property type="entry name" value="NAT_SF"/>
    <property type="match status" value="1"/>
</dbReference>
<gene>
    <name evidence="2" type="ORF">SLS53_003338</name>
</gene>
<dbReference type="Proteomes" id="UP001320245">
    <property type="component" value="Unassembled WGS sequence"/>
</dbReference>